<proteinExistence type="predicted"/>
<dbReference type="AlphaFoldDB" id="A0AA97ASE0"/>
<dbReference type="Pfam" id="PF03160">
    <property type="entry name" value="Calx-beta"/>
    <property type="match status" value="1"/>
</dbReference>
<dbReference type="PANTHER" id="PTHR46682:SF1">
    <property type="entry name" value="ADHESION G-PROTEIN COUPLED RECEPTOR V1"/>
    <property type="match status" value="1"/>
</dbReference>
<dbReference type="EMBL" id="CP053587">
    <property type="protein sequence ID" value="WNZ26913.1"/>
    <property type="molecule type" value="Genomic_DNA"/>
</dbReference>
<dbReference type="Pfam" id="PF00353">
    <property type="entry name" value="HemolysinCabind"/>
    <property type="match status" value="2"/>
</dbReference>
<evidence type="ECO:0000256" key="1">
    <source>
        <dbReference type="ARBA" id="ARBA00022729"/>
    </source>
</evidence>
<dbReference type="Gene3D" id="2.60.40.2030">
    <property type="match status" value="1"/>
</dbReference>
<dbReference type="InterPro" id="IPR048165">
    <property type="entry name" value="Bluetail_dom"/>
</dbReference>
<organism evidence="5">
    <name type="scientific">Leptolyngbya sp. NK1-12</name>
    <dbReference type="NCBI Taxonomy" id="2547451"/>
    <lineage>
        <taxon>Bacteria</taxon>
        <taxon>Bacillati</taxon>
        <taxon>Cyanobacteriota</taxon>
        <taxon>Cyanophyceae</taxon>
        <taxon>Leptolyngbyales</taxon>
        <taxon>Leptolyngbyaceae</taxon>
        <taxon>Leptolyngbya group</taxon>
        <taxon>Leptolyngbya</taxon>
    </lineage>
</organism>
<sequence length="1028" mass="105959">MEKRSYVFIDRQVRDYQYLLQHVKPGSQVVLLDPDRDGVIQISEALQNRCDIAEIHLVSHGSPDCLYLGNTQLNSTNLKRYAANLQQWGKATDRPEILIYGCRVAERGRTRFLQMLRSLTGASIAASSRTVGQGWWKLDQHLGNITAALAFTAEAQQNYAGTFSVSYALRNNTLIAFDTSNPGAAQSPLAITGLAAGQTLVGIDFRPQNGKLYGLARDAAGNVQLYVISTQTGVATAVGTAGSFTINGSPAPITGTNFGFDFNPTVDRIRVVTDGGFNFRINPNTGELVDSDPNTAEIQPDGVISGGATTVDATAYTNNAPNVTVTTQYTLNAANNTLLIQNPPNSGTQTAALPITLNGSPLDFTAANGFDIPAGVNVTASNTPAVGQAFAALTVAGNTGLYAIELSTGAATLLGPIGDGTAPVQGYAVQSEVVPNGTPIVGLDTNGNLLRFNSAAPGTVATVAVSGLPAGATLVGIDFRPATGQLYGLAVNAQTNTGTVVILDPQSGAATPIGSPGSVAFVDAAGSPVDLPETGYGFDFNPTVDRIRVVTSTGLNFRLNPITGAPVDGDTGLTAGSVPGVNPDGAVQGGTTSVDATAYTNSFAQATGATATTQYTLDAASDRLFIQNPPNSGTQISPLAVTLNGNPLDFTAVNGFDIPAGVQVSASNTPASGQGFAGLTVGGTTGLYKIDLSTGAATFVGAIGAGTTQLSGLTVADAPTGSIGFSAPTYTVSEDGETIAIELVRSGGSSGALTVDVTATGGTADSSDFSGLPATVTFADGQTRATATLNITDDTLVENNETVLLQLSNPTSRAVLAGQNTATLTITDNDAVRTIRGTSAGERLRGTNGNDLILGLGGDDRLLGLAGNDGLNGGRGKDTLTGGLGADRFIYAGRTQRAALANSSLQGLDRIVDFRFGQGDRFQLDFDNDQTTPNLPAKLFNAGRQTGGNLADAVEAAYADKNQARRGNQALSVNEAVFFEWRRKAYLSVNDNEAGFSPRRDLVVDVTGIRFRSGDANAGVLTVNNYFV</sequence>
<evidence type="ECO:0000256" key="2">
    <source>
        <dbReference type="ARBA" id="ARBA00022737"/>
    </source>
</evidence>
<dbReference type="SUPFAM" id="SSF141072">
    <property type="entry name" value="CalX-like"/>
    <property type="match status" value="1"/>
</dbReference>
<accession>A0AA97ASE0</accession>
<dbReference type="InterPro" id="IPR025592">
    <property type="entry name" value="DUF4347"/>
</dbReference>
<dbReference type="InterPro" id="IPR025507">
    <property type="entry name" value="DUF4394"/>
</dbReference>
<dbReference type="InterPro" id="IPR001343">
    <property type="entry name" value="Hemolysn_Ca-bd"/>
</dbReference>
<dbReference type="GO" id="GO:0001965">
    <property type="term" value="F:G-protein alpha-subunit binding"/>
    <property type="evidence" value="ECO:0007669"/>
    <property type="project" value="TreeGrafter"/>
</dbReference>
<dbReference type="GO" id="GO:0005737">
    <property type="term" value="C:cytoplasm"/>
    <property type="evidence" value="ECO:0007669"/>
    <property type="project" value="TreeGrafter"/>
</dbReference>
<dbReference type="NCBIfam" id="NF041519">
    <property type="entry name" value="bluetail"/>
    <property type="match status" value="1"/>
</dbReference>
<dbReference type="PANTHER" id="PTHR46682">
    <property type="entry name" value="ADHESION G-PROTEIN COUPLED RECEPTOR V1"/>
    <property type="match status" value="1"/>
</dbReference>
<dbReference type="InterPro" id="IPR038081">
    <property type="entry name" value="CalX-like_sf"/>
</dbReference>
<dbReference type="PRINTS" id="PR00313">
    <property type="entry name" value="CABNDNGRPT"/>
</dbReference>
<dbReference type="InterPro" id="IPR018511">
    <property type="entry name" value="Hemolysin-typ_Ca-bd_CS"/>
</dbReference>
<dbReference type="GO" id="GO:0016020">
    <property type="term" value="C:membrane"/>
    <property type="evidence" value="ECO:0007669"/>
    <property type="project" value="InterPro"/>
</dbReference>
<feature type="domain" description="Calx-beta" evidence="4">
    <location>
        <begin position="711"/>
        <end position="808"/>
    </location>
</feature>
<reference evidence="5" key="1">
    <citation type="submission" date="2020-05" db="EMBL/GenBank/DDBJ databases">
        <authorList>
            <person name="Zhu T."/>
            <person name="Keshari N."/>
            <person name="Lu X."/>
        </authorList>
    </citation>
    <scope>NUCLEOTIDE SEQUENCE</scope>
    <source>
        <strain evidence="5">NK1-12</strain>
    </source>
</reference>
<dbReference type="RefSeq" id="WP_316436482.1">
    <property type="nucleotide sequence ID" value="NZ_CP053587.1"/>
</dbReference>
<dbReference type="PROSITE" id="PS00330">
    <property type="entry name" value="HEMOLYSIN_CALCIUM"/>
    <property type="match status" value="2"/>
</dbReference>
<keyword evidence="2" id="KW-0677">Repeat</keyword>
<dbReference type="SMART" id="SM00237">
    <property type="entry name" value="Calx_beta"/>
    <property type="match status" value="1"/>
</dbReference>
<gene>
    <name evidence="5" type="ORF">HJG54_28720</name>
</gene>
<dbReference type="InterPro" id="IPR003644">
    <property type="entry name" value="Calx_beta"/>
</dbReference>
<dbReference type="SUPFAM" id="SSF51120">
    <property type="entry name" value="beta-Roll"/>
    <property type="match status" value="1"/>
</dbReference>
<keyword evidence="3" id="KW-0106">Calcium</keyword>
<dbReference type="Pfam" id="PF14339">
    <property type="entry name" value="DUF4394"/>
    <property type="match status" value="2"/>
</dbReference>
<dbReference type="Gene3D" id="2.150.10.10">
    <property type="entry name" value="Serralysin-like metalloprotease, C-terminal"/>
    <property type="match status" value="1"/>
</dbReference>
<evidence type="ECO:0000256" key="3">
    <source>
        <dbReference type="ARBA" id="ARBA00022837"/>
    </source>
</evidence>
<dbReference type="InterPro" id="IPR011049">
    <property type="entry name" value="Serralysin-like_metalloprot_C"/>
</dbReference>
<dbReference type="InterPro" id="IPR026919">
    <property type="entry name" value="ADGRV1"/>
</dbReference>
<dbReference type="Pfam" id="PF14252">
    <property type="entry name" value="DUF4347"/>
    <property type="match status" value="1"/>
</dbReference>
<dbReference type="GO" id="GO:0004930">
    <property type="term" value="F:G protein-coupled receptor activity"/>
    <property type="evidence" value="ECO:0007669"/>
    <property type="project" value="InterPro"/>
</dbReference>
<dbReference type="GO" id="GO:0005509">
    <property type="term" value="F:calcium ion binding"/>
    <property type="evidence" value="ECO:0007669"/>
    <property type="project" value="InterPro"/>
</dbReference>
<evidence type="ECO:0000313" key="5">
    <source>
        <dbReference type="EMBL" id="WNZ26913.1"/>
    </source>
</evidence>
<name>A0AA97ASE0_9CYAN</name>
<protein>
    <submittedName>
        <fullName evidence="5">DUF4394 domain-containing protein</fullName>
    </submittedName>
</protein>
<evidence type="ECO:0000259" key="4">
    <source>
        <dbReference type="SMART" id="SM00237"/>
    </source>
</evidence>
<keyword evidence="1" id="KW-0732">Signal</keyword>
<dbReference type="GO" id="GO:0010855">
    <property type="term" value="F:adenylate cyclase inhibitor activity"/>
    <property type="evidence" value="ECO:0007669"/>
    <property type="project" value="TreeGrafter"/>
</dbReference>
<dbReference type="GO" id="GO:0071277">
    <property type="term" value="P:cellular response to calcium ion"/>
    <property type="evidence" value="ECO:0007669"/>
    <property type="project" value="TreeGrafter"/>
</dbReference>